<keyword evidence="1" id="KW-0963">Cytoplasm</keyword>
<dbReference type="Proteomes" id="UP000868515">
    <property type="component" value="Unassembled WGS sequence"/>
</dbReference>
<evidence type="ECO:0000256" key="3">
    <source>
        <dbReference type="ARBA" id="ARBA00023186"/>
    </source>
</evidence>
<feature type="region of interest" description="Disordered" evidence="4">
    <location>
        <begin position="174"/>
        <end position="199"/>
    </location>
</feature>
<keyword evidence="2" id="KW-0694">RNA-binding</keyword>
<dbReference type="Pfam" id="PF04352">
    <property type="entry name" value="ProQ"/>
    <property type="match status" value="1"/>
</dbReference>
<sequence>MTMMNINRKQSQGNHWQDTLRDYKAHMTCKKQQQTRQDAPESDKTTSAHKVKPDSDRTPQKPTSEPQQAKQAKRAKQQPAQERVRPEGMTRRQWKNVKNMRRALAFWPVLFDLDNPKPLKVGVLNDLTEDITARGLTVGTGALKATLAIYTRRIRYQKALAAGGARYDLNGQPCGEVTPEQQQNAAVKLNQKKGDTHGG</sequence>
<evidence type="ECO:0000259" key="5">
    <source>
        <dbReference type="SMART" id="SM00945"/>
    </source>
</evidence>
<comment type="caution">
    <text evidence="6">The sequence shown here is derived from an EMBL/GenBank/DDBJ whole genome shotgun (WGS) entry which is preliminary data.</text>
</comment>
<dbReference type="AlphaFoldDB" id="A0A974KDQ8"/>
<dbReference type="PANTHER" id="PTHR38106:SF1">
    <property type="entry name" value="RNA CHAPERONE PROQ"/>
    <property type="match status" value="1"/>
</dbReference>
<dbReference type="InterPro" id="IPR036442">
    <property type="entry name" value="ProQ/FinO_sf"/>
</dbReference>
<evidence type="ECO:0000256" key="1">
    <source>
        <dbReference type="ARBA" id="ARBA00022490"/>
    </source>
</evidence>
<dbReference type="GO" id="GO:0034057">
    <property type="term" value="F:RNA strand-exchange activity"/>
    <property type="evidence" value="ECO:0007669"/>
    <property type="project" value="InterPro"/>
</dbReference>
<dbReference type="GO" id="GO:0033592">
    <property type="term" value="F:RNA strand annealing activity"/>
    <property type="evidence" value="ECO:0007669"/>
    <property type="project" value="InterPro"/>
</dbReference>
<proteinExistence type="predicted"/>
<feature type="domain" description="ProQ/FinO" evidence="5">
    <location>
        <begin position="95"/>
        <end position="197"/>
    </location>
</feature>
<gene>
    <name evidence="6" type="ORF">R537_21505</name>
</gene>
<dbReference type="InterPro" id="IPR016103">
    <property type="entry name" value="ProQ/FinO"/>
</dbReference>
<feature type="region of interest" description="Disordered" evidence="4">
    <location>
        <begin position="22"/>
        <end position="95"/>
    </location>
</feature>
<name>A0A974KDQ8_SALET</name>
<protein>
    <recommendedName>
        <fullName evidence="5">ProQ/FinO domain-containing protein</fullName>
    </recommendedName>
</protein>
<feature type="compositionally biased region" description="Basic and acidic residues" evidence="4">
    <location>
        <begin position="38"/>
        <end position="59"/>
    </location>
</feature>
<keyword evidence="3" id="KW-0143">Chaperone</keyword>
<dbReference type="PANTHER" id="PTHR38106">
    <property type="entry name" value="RNA CHAPERONE PROQ"/>
    <property type="match status" value="1"/>
</dbReference>
<dbReference type="Gene3D" id="1.10.1710.10">
    <property type="entry name" value="ProQ/FinO domain"/>
    <property type="match status" value="1"/>
</dbReference>
<evidence type="ECO:0000256" key="2">
    <source>
        <dbReference type="ARBA" id="ARBA00022884"/>
    </source>
</evidence>
<dbReference type="SMART" id="SM00945">
    <property type="entry name" value="ProQ"/>
    <property type="match status" value="1"/>
</dbReference>
<evidence type="ECO:0000256" key="4">
    <source>
        <dbReference type="SAM" id="MobiDB-lite"/>
    </source>
</evidence>
<organism evidence="6 7">
    <name type="scientific">Salmonella enterica subsp. enterica serovar Rough O:d:1,7</name>
    <dbReference type="NCBI Taxonomy" id="1974323"/>
    <lineage>
        <taxon>Bacteria</taxon>
        <taxon>Pseudomonadati</taxon>
        <taxon>Pseudomonadota</taxon>
        <taxon>Gammaproteobacteria</taxon>
        <taxon>Enterobacterales</taxon>
        <taxon>Enterobacteriaceae</taxon>
        <taxon>Salmonella</taxon>
    </lineage>
</organism>
<dbReference type="InterPro" id="IPR023529">
    <property type="entry name" value="ProQ"/>
</dbReference>
<reference evidence="6 7" key="1">
    <citation type="submission" date="2017-03" db="EMBL/GenBank/DDBJ databases">
        <title>Salmonella serotype comparative study.</title>
        <authorList>
            <person name="Liao J."/>
        </authorList>
    </citation>
    <scope>NUCLEOTIDE SEQUENCE [LARGE SCALE GENOMIC DNA]</scope>
    <source>
        <strain evidence="6 7">NY_FSL S10-1448</strain>
    </source>
</reference>
<accession>A0A974KDQ8</accession>
<dbReference type="EMBL" id="NBPI01000021">
    <property type="protein sequence ID" value="OSD65931.1"/>
    <property type="molecule type" value="Genomic_DNA"/>
</dbReference>
<dbReference type="SUPFAM" id="SSF48657">
    <property type="entry name" value="FinO-like"/>
    <property type="match status" value="1"/>
</dbReference>
<dbReference type="GO" id="GO:0005829">
    <property type="term" value="C:cytosol"/>
    <property type="evidence" value="ECO:0007669"/>
    <property type="project" value="TreeGrafter"/>
</dbReference>
<dbReference type="GO" id="GO:0010608">
    <property type="term" value="P:post-transcriptional regulation of gene expression"/>
    <property type="evidence" value="ECO:0007669"/>
    <property type="project" value="InterPro"/>
</dbReference>
<evidence type="ECO:0000313" key="6">
    <source>
        <dbReference type="EMBL" id="OSD65931.1"/>
    </source>
</evidence>
<evidence type="ECO:0000313" key="7">
    <source>
        <dbReference type="Proteomes" id="UP000868515"/>
    </source>
</evidence>